<dbReference type="Pfam" id="PF00009">
    <property type="entry name" value="GTP_EFTU"/>
    <property type="match status" value="1"/>
</dbReference>
<dbReference type="PROSITE" id="PS51722">
    <property type="entry name" value="G_TR_2"/>
    <property type="match status" value="1"/>
</dbReference>
<dbReference type="Gene3D" id="2.40.30.10">
    <property type="entry name" value="Translation factors"/>
    <property type="match status" value="1"/>
</dbReference>
<evidence type="ECO:0000256" key="5">
    <source>
        <dbReference type="ARBA" id="ARBA00023251"/>
    </source>
</evidence>
<dbReference type="PANTHER" id="PTHR43261:SF1">
    <property type="entry name" value="RIBOSOME-RELEASING FACTOR 2, MITOCHONDRIAL"/>
    <property type="match status" value="1"/>
</dbReference>
<dbReference type="SUPFAM" id="SSF50447">
    <property type="entry name" value="Translation proteins"/>
    <property type="match status" value="1"/>
</dbReference>
<dbReference type="Pfam" id="PF05991">
    <property type="entry name" value="NYN_YacP"/>
    <property type="match status" value="1"/>
</dbReference>
<dbReference type="InterPro" id="IPR005225">
    <property type="entry name" value="Small_GTP-bd"/>
</dbReference>
<dbReference type="GO" id="GO:0046677">
    <property type="term" value="P:response to antibiotic"/>
    <property type="evidence" value="ECO:0007669"/>
    <property type="project" value="UniProtKB-KW"/>
</dbReference>
<dbReference type="OrthoDB" id="9801472at2"/>
<dbReference type="HOGENOM" id="CLU_002794_5_0_9"/>
<dbReference type="PRINTS" id="PR00315">
    <property type="entry name" value="ELONGATNFCT"/>
</dbReference>
<evidence type="ECO:0000313" key="7">
    <source>
        <dbReference type="EMBL" id="ERJ93513.1"/>
    </source>
</evidence>
<comment type="function">
    <text evidence="1">Abolishes the inhibitory effect of tetracyclin on protein synthesis by a non-covalent modification of the ribosomes.</text>
</comment>
<dbReference type="SUPFAM" id="SSF54980">
    <property type="entry name" value="EF-G C-terminal domain-like"/>
    <property type="match status" value="2"/>
</dbReference>
<dbReference type="GO" id="GO:0003746">
    <property type="term" value="F:translation elongation factor activity"/>
    <property type="evidence" value="ECO:0007669"/>
    <property type="project" value="UniProtKB-KW"/>
</dbReference>
<gene>
    <name evidence="7" type="ORF">RUMCAL_02273</name>
</gene>
<dbReference type="InterPro" id="IPR020568">
    <property type="entry name" value="Ribosomal_Su5_D2-typ_SF"/>
</dbReference>
<dbReference type="InterPro" id="IPR041095">
    <property type="entry name" value="EFG_II"/>
</dbReference>
<organism evidence="7 8">
    <name type="scientific">Ruminococcus callidus ATCC 27760</name>
    <dbReference type="NCBI Taxonomy" id="411473"/>
    <lineage>
        <taxon>Bacteria</taxon>
        <taxon>Bacillati</taxon>
        <taxon>Bacillota</taxon>
        <taxon>Clostridia</taxon>
        <taxon>Eubacteriales</taxon>
        <taxon>Oscillospiraceae</taxon>
        <taxon>Ruminococcus</taxon>
    </lineage>
</organism>
<dbReference type="InterPro" id="IPR005517">
    <property type="entry name" value="Transl_elong_EFG/EF2_IV"/>
</dbReference>
<dbReference type="GO" id="GO:0005525">
    <property type="term" value="F:GTP binding"/>
    <property type="evidence" value="ECO:0007669"/>
    <property type="project" value="UniProtKB-KW"/>
</dbReference>
<evidence type="ECO:0000256" key="3">
    <source>
        <dbReference type="ARBA" id="ARBA00022917"/>
    </source>
</evidence>
<sequence length="872" mass="96691">MKRLVVGITAHVDSGKTTLSEALLYRTGEIRKLGRVDHQTAFLDTHPMERDRGITIFAHQACIACENAEYTLLDTPGHVDFSAETERTMQVLDYAILVISGTDGVQSHTETLWKLLERYQVPVFLFVNKMDLAGADKAAVLEQLQSRLSDRCVDFSADGTDAFYEQVALLEEPFMDTYLEQGKIPPALLAKGIARRKLIPCYFGAALKLEGVDAFLEGLHRYTLEQPCPAQFGARVFKIAADEKGNRLSYLKITGGRLRVRDSIAYTASNGRDMQEKVSQIRVYAGAKFEAKEAAPAGTVCAVTGLSRTFIGQGLGSAGDGMAPVLEPVLRYGVQLPEGVHPTDALKQLAQLEEEDPALHVVWNDHAGQIQMQLMGEVQLEVLQRLIADRFGMQVQFDAGQITYKETIAEPVEGVGHYEPLCHYAEVHLLLEPLPQGSGLQFGVNCREDDLERNWQRLVLTHLEEKTHLGVLTGSPITDMRITLCAGKAHVKHTEGGDFRQATYRAVRNGLRKAKSILLEPWYEFLLELPTENVGRAMTDLQQMGAEFQPPETEGDRSVLQGSAPVAKLRGYASEVTGYTHGVGRLVCSPKGYAPCQNPEEVIAAVGYDCDSDLENSADSIFCAHGAGFAVKWNEVEQHMHLPSCLHQLEEPDEPAAPVRVSRAAYGGSLAEDKELMAIFERTYGKIDRNPRQALCTPKEEDTAAAYHGKPDPAYDGEEYLLVDGYNIIFAWDELKTIAQNNLDSARGQLMHMLSNYCGYRKCKLILVFDAYKVKGYHGETEQYHNITVVYTKEAETADSYIEKATLDLSKKHKVRVATSDGMEQLIILGNGALRITAAEFRQEVLQIEAAIREYAAQMKQGKKTITEKHSS</sequence>
<dbReference type="Gene3D" id="3.40.50.300">
    <property type="entry name" value="P-loop containing nucleotide triphosphate hydrolases"/>
    <property type="match status" value="1"/>
</dbReference>
<dbReference type="EMBL" id="AWVF01000279">
    <property type="protein sequence ID" value="ERJ93513.1"/>
    <property type="molecule type" value="Genomic_DNA"/>
</dbReference>
<evidence type="ECO:0000256" key="2">
    <source>
        <dbReference type="ARBA" id="ARBA00022741"/>
    </source>
</evidence>
<dbReference type="Pfam" id="PF14492">
    <property type="entry name" value="EFG_III"/>
    <property type="match status" value="1"/>
</dbReference>
<reference evidence="7 8" key="1">
    <citation type="submission" date="2013-07" db="EMBL/GenBank/DDBJ databases">
        <authorList>
            <person name="Weinstock G."/>
            <person name="Sodergren E."/>
            <person name="Wylie T."/>
            <person name="Fulton L."/>
            <person name="Fulton R."/>
            <person name="Fronick C."/>
            <person name="O'Laughlin M."/>
            <person name="Godfrey J."/>
            <person name="Miner T."/>
            <person name="Herter B."/>
            <person name="Appelbaum E."/>
            <person name="Cordes M."/>
            <person name="Lek S."/>
            <person name="Wollam A."/>
            <person name="Pepin K.H."/>
            <person name="Palsikar V.B."/>
            <person name="Mitreva M."/>
            <person name="Wilson R.K."/>
        </authorList>
    </citation>
    <scope>NUCLEOTIDE SEQUENCE [LARGE SCALE GENOMIC DNA]</scope>
    <source>
        <strain evidence="7 8">ATCC 27760</strain>
    </source>
</reference>
<dbReference type="RefSeq" id="WP_021680429.1">
    <property type="nucleotide sequence ID" value="NZ_KI260289.1"/>
</dbReference>
<keyword evidence="2" id="KW-0547">Nucleotide-binding</keyword>
<name>U2M2F7_9FIRM</name>
<dbReference type="GO" id="GO:0032790">
    <property type="term" value="P:ribosome disassembly"/>
    <property type="evidence" value="ECO:0007669"/>
    <property type="project" value="TreeGrafter"/>
</dbReference>
<dbReference type="eggNOG" id="COG0480">
    <property type="taxonomic scope" value="Bacteria"/>
</dbReference>
<dbReference type="PATRIC" id="fig|411473.3.peg.1883"/>
<dbReference type="InterPro" id="IPR027417">
    <property type="entry name" value="P-loop_NTPase"/>
</dbReference>
<dbReference type="Pfam" id="PF03764">
    <property type="entry name" value="EFG_IV"/>
    <property type="match status" value="1"/>
</dbReference>
<dbReference type="AlphaFoldDB" id="U2M2F7"/>
<dbReference type="eggNOG" id="COG3688">
    <property type="taxonomic scope" value="Bacteria"/>
</dbReference>
<dbReference type="SUPFAM" id="SSF54211">
    <property type="entry name" value="Ribosomal protein S5 domain 2-like"/>
    <property type="match status" value="1"/>
</dbReference>
<dbReference type="InterPro" id="IPR000640">
    <property type="entry name" value="EFG_V-like"/>
</dbReference>
<dbReference type="InterPro" id="IPR035650">
    <property type="entry name" value="Tet_C"/>
</dbReference>
<protein>
    <submittedName>
        <fullName evidence="7">Putative translation elongation factor G</fullName>
    </submittedName>
</protein>
<dbReference type="InterPro" id="IPR053905">
    <property type="entry name" value="EF-G-like_DII"/>
</dbReference>
<keyword evidence="4" id="KW-0342">GTP-binding</keyword>
<dbReference type="CDD" id="cd03711">
    <property type="entry name" value="Tet_C"/>
    <property type="match status" value="1"/>
</dbReference>
<feature type="domain" description="Tr-type G" evidence="6">
    <location>
        <begin position="1"/>
        <end position="227"/>
    </location>
</feature>
<dbReference type="CDD" id="cd10912">
    <property type="entry name" value="PIN_YacP-like"/>
    <property type="match status" value="1"/>
</dbReference>
<dbReference type="InterPro" id="IPR000795">
    <property type="entry name" value="T_Tr_GTP-bd_dom"/>
</dbReference>
<keyword evidence="8" id="KW-1185">Reference proteome</keyword>
<keyword evidence="3" id="KW-0648">Protein biosynthesis</keyword>
<dbReference type="Gene3D" id="3.30.70.240">
    <property type="match status" value="1"/>
</dbReference>
<dbReference type="PANTHER" id="PTHR43261">
    <property type="entry name" value="TRANSLATION ELONGATION FACTOR G-RELATED"/>
    <property type="match status" value="1"/>
</dbReference>
<evidence type="ECO:0000256" key="1">
    <source>
        <dbReference type="ARBA" id="ARBA00003987"/>
    </source>
</evidence>
<dbReference type="Pfam" id="PF00679">
    <property type="entry name" value="EFG_C"/>
    <property type="match status" value="1"/>
</dbReference>
<dbReference type="SUPFAM" id="SSF52540">
    <property type="entry name" value="P-loop containing nucleoside triphosphate hydrolases"/>
    <property type="match status" value="1"/>
</dbReference>
<dbReference type="NCBIfam" id="TIGR00231">
    <property type="entry name" value="small_GTP"/>
    <property type="match status" value="1"/>
</dbReference>
<keyword evidence="7" id="KW-0251">Elongation factor</keyword>
<dbReference type="Pfam" id="PF22042">
    <property type="entry name" value="EF-G_D2"/>
    <property type="match status" value="1"/>
</dbReference>
<dbReference type="Gene3D" id="3.30.70.870">
    <property type="entry name" value="Elongation Factor G (Translational Gtpase), domain 3"/>
    <property type="match status" value="1"/>
</dbReference>
<dbReference type="SMART" id="SM00838">
    <property type="entry name" value="EFG_C"/>
    <property type="match status" value="1"/>
</dbReference>
<dbReference type="STRING" id="411473.RUMCAL_02273"/>
<comment type="caution">
    <text evidence="7">The sequence shown here is derived from an EMBL/GenBank/DDBJ whole genome shotgun (WGS) entry which is preliminary data.</text>
</comment>
<evidence type="ECO:0000259" key="6">
    <source>
        <dbReference type="PROSITE" id="PS51722"/>
    </source>
</evidence>
<dbReference type="InterPro" id="IPR035647">
    <property type="entry name" value="EFG_III/V"/>
</dbReference>
<dbReference type="InterPro" id="IPR010298">
    <property type="entry name" value="YacP-like"/>
</dbReference>
<evidence type="ECO:0000256" key="4">
    <source>
        <dbReference type="ARBA" id="ARBA00023134"/>
    </source>
</evidence>
<dbReference type="GO" id="GO:0003924">
    <property type="term" value="F:GTPase activity"/>
    <property type="evidence" value="ECO:0007669"/>
    <property type="project" value="InterPro"/>
</dbReference>
<proteinExistence type="predicted"/>
<accession>U2M2F7</accession>
<dbReference type="InterPro" id="IPR014721">
    <property type="entry name" value="Ribsml_uS5_D2-typ_fold_subgr"/>
</dbReference>
<dbReference type="Proteomes" id="UP000016662">
    <property type="component" value="Unassembled WGS sequence"/>
</dbReference>
<dbReference type="Gene3D" id="3.30.230.10">
    <property type="match status" value="1"/>
</dbReference>
<evidence type="ECO:0000313" key="8">
    <source>
        <dbReference type="Proteomes" id="UP000016662"/>
    </source>
</evidence>
<dbReference type="InterPro" id="IPR009000">
    <property type="entry name" value="Transl_B-barrel_sf"/>
</dbReference>
<keyword evidence="5" id="KW-0046">Antibiotic resistance</keyword>
<dbReference type="SMART" id="SM00889">
    <property type="entry name" value="EFG_IV"/>
    <property type="match status" value="1"/>
</dbReference>